<sequence length="393" mass="45301">MQSEPSEKRSKRFELASTIGEQDCLTTLPTDCLLALFGHCDGDTLDNMESASQHIYYAMNDSGWRKPQKAYHALSIIQDRTGASLYLDPINNIYRTLVYKVIGNSKKLKEVKKIQKSRFIDKAEITHSMKRSAALPVPVYTIPDLLFECIRTINKQYSYGRVIIMNKNVDYIFIEQYMNAFVGNYPKDVRMNNCTLVNVESAVMKTFILHAEMRRLSINAHYNAYHSEHLFTEEFIREFSERSDDCAFSFTCYDDPVNANEYGIGTEHLWTPSLDFLPIICKFNELNLGLLTLDTDHLIDLIMMRFDLPFKTDVYWDFSITQLITNQDLDRIDPNRYSVVQSAELCGREPRMRRRCSVITDGGRSGMKCRMRNVGHAHSNTFSAEFVPIIGAD</sequence>
<keyword evidence="2" id="KW-1185">Reference proteome</keyword>
<comment type="caution">
    <text evidence="1">The sequence shown here is derived from an EMBL/GenBank/DDBJ whole genome shotgun (WGS) entry which is preliminary data.</text>
</comment>
<organism evidence="1 2">
    <name type="scientific">Pristionchus entomophagus</name>
    <dbReference type="NCBI Taxonomy" id="358040"/>
    <lineage>
        <taxon>Eukaryota</taxon>
        <taxon>Metazoa</taxon>
        <taxon>Ecdysozoa</taxon>
        <taxon>Nematoda</taxon>
        <taxon>Chromadorea</taxon>
        <taxon>Rhabditida</taxon>
        <taxon>Rhabditina</taxon>
        <taxon>Diplogasteromorpha</taxon>
        <taxon>Diplogasteroidea</taxon>
        <taxon>Neodiplogasteridae</taxon>
        <taxon>Pristionchus</taxon>
    </lineage>
</organism>
<evidence type="ECO:0000313" key="2">
    <source>
        <dbReference type="Proteomes" id="UP001432027"/>
    </source>
</evidence>
<evidence type="ECO:0000313" key="1">
    <source>
        <dbReference type="EMBL" id="GMS82454.1"/>
    </source>
</evidence>
<dbReference type="EMBL" id="BTSX01000002">
    <property type="protein sequence ID" value="GMS82454.1"/>
    <property type="molecule type" value="Genomic_DNA"/>
</dbReference>
<accession>A0AAV5SM79</accession>
<dbReference type="AlphaFoldDB" id="A0AAV5SM79"/>
<name>A0AAV5SM79_9BILA</name>
<proteinExistence type="predicted"/>
<evidence type="ECO:0008006" key="3">
    <source>
        <dbReference type="Google" id="ProtNLM"/>
    </source>
</evidence>
<gene>
    <name evidence="1" type="ORF">PENTCL1PPCAC_4629</name>
</gene>
<reference evidence="1" key="1">
    <citation type="submission" date="2023-10" db="EMBL/GenBank/DDBJ databases">
        <title>Genome assembly of Pristionchus species.</title>
        <authorList>
            <person name="Yoshida K."/>
            <person name="Sommer R.J."/>
        </authorList>
    </citation>
    <scope>NUCLEOTIDE SEQUENCE</scope>
    <source>
        <strain evidence="1">RS0144</strain>
    </source>
</reference>
<dbReference type="Proteomes" id="UP001432027">
    <property type="component" value="Unassembled WGS sequence"/>
</dbReference>
<protein>
    <recommendedName>
        <fullName evidence="3">F-box domain-containing protein</fullName>
    </recommendedName>
</protein>